<reference evidence="1 2" key="1">
    <citation type="submission" date="2021-07" db="EMBL/GenBank/DDBJ databases">
        <authorList>
            <person name="Palmer J.M."/>
        </authorList>
    </citation>
    <scope>NUCLEOTIDE SEQUENCE [LARGE SCALE GENOMIC DNA]</scope>
    <source>
        <strain evidence="1 2">AT_MEX2019</strain>
        <tissue evidence="1">Muscle</tissue>
    </source>
</reference>
<protein>
    <submittedName>
        <fullName evidence="1">Uncharacterized protein</fullName>
    </submittedName>
</protein>
<organism evidence="1 2">
    <name type="scientific">Ataeniobius toweri</name>
    <dbReference type="NCBI Taxonomy" id="208326"/>
    <lineage>
        <taxon>Eukaryota</taxon>
        <taxon>Metazoa</taxon>
        <taxon>Chordata</taxon>
        <taxon>Craniata</taxon>
        <taxon>Vertebrata</taxon>
        <taxon>Euteleostomi</taxon>
        <taxon>Actinopterygii</taxon>
        <taxon>Neopterygii</taxon>
        <taxon>Teleostei</taxon>
        <taxon>Neoteleostei</taxon>
        <taxon>Acanthomorphata</taxon>
        <taxon>Ovalentaria</taxon>
        <taxon>Atherinomorphae</taxon>
        <taxon>Cyprinodontiformes</taxon>
        <taxon>Goodeidae</taxon>
        <taxon>Ataeniobius</taxon>
    </lineage>
</organism>
<feature type="non-terminal residue" evidence="1">
    <location>
        <position position="61"/>
    </location>
</feature>
<dbReference type="EMBL" id="JAHUTI010065908">
    <property type="protein sequence ID" value="MED6253376.1"/>
    <property type="molecule type" value="Genomic_DNA"/>
</dbReference>
<evidence type="ECO:0000313" key="1">
    <source>
        <dbReference type="EMBL" id="MED6253376.1"/>
    </source>
</evidence>
<proteinExistence type="predicted"/>
<comment type="caution">
    <text evidence="1">The sequence shown here is derived from an EMBL/GenBank/DDBJ whole genome shotgun (WGS) entry which is preliminary data.</text>
</comment>
<name>A0ABU7BSF1_9TELE</name>
<evidence type="ECO:0000313" key="2">
    <source>
        <dbReference type="Proteomes" id="UP001345963"/>
    </source>
</evidence>
<gene>
    <name evidence="1" type="ORF">ATANTOWER_027896</name>
</gene>
<dbReference type="Proteomes" id="UP001345963">
    <property type="component" value="Unassembled WGS sequence"/>
</dbReference>
<keyword evidence="2" id="KW-1185">Reference proteome</keyword>
<accession>A0ABU7BSF1</accession>
<sequence length="61" mass="6952">MRAILLVSRLRVNTATFNSPEVRVVWAGACFQLSDEIHPGQVAQDNFCCRAAVQYIFFLFM</sequence>